<comment type="caution">
    <text evidence="2">The sequence shown here is derived from an EMBL/GenBank/DDBJ whole genome shotgun (WGS) entry which is preliminary data.</text>
</comment>
<reference evidence="2 3" key="1">
    <citation type="journal article" date="2019" name="Int. J. Syst. Evol. Microbiol.">
        <title>Rufibacter sediminis sp. nov., isolated from freshwater lake sediment.</title>
        <authorList>
            <person name="Qu J.H."/>
            <person name="Zhang L.J."/>
            <person name="Fu Y.H."/>
            <person name="Li H.F."/>
        </authorList>
    </citation>
    <scope>NUCLEOTIDE SEQUENCE [LARGE SCALE GENOMIC DNA]</scope>
    <source>
        <strain evidence="2 3">H-1</strain>
    </source>
</reference>
<dbReference type="RefSeq" id="WP_186639367.1">
    <property type="nucleotide sequence ID" value="NZ_JACOAF010000033.1"/>
</dbReference>
<gene>
    <name evidence="2" type="ORF">H7U12_14820</name>
</gene>
<protein>
    <submittedName>
        <fullName evidence="2">T9SS type A sorting domain-containing protein</fullName>
    </submittedName>
</protein>
<keyword evidence="3" id="KW-1185">Reference proteome</keyword>
<proteinExistence type="predicted"/>
<dbReference type="InterPro" id="IPR011330">
    <property type="entry name" value="Glyco_hydro/deAcase_b/a-brl"/>
</dbReference>
<dbReference type="Pfam" id="PF18962">
    <property type="entry name" value="Por_Secre_tail"/>
    <property type="match status" value="1"/>
</dbReference>
<evidence type="ECO:0000313" key="3">
    <source>
        <dbReference type="Proteomes" id="UP000659698"/>
    </source>
</evidence>
<evidence type="ECO:0000313" key="2">
    <source>
        <dbReference type="EMBL" id="MBC3540964.1"/>
    </source>
</evidence>
<dbReference type="Proteomes" id="UP000659698">
    <property type="component" value="Unassembled WGS sequence"/>
</dbReference>
<dbReference type="InterPro" id="IPR026444">
    <property type="entry name" value="Secre_tail"/>
</dbReference>
<accession>A0ABR6VUV7</accession>
<organism evidence="2 3">
    <name type="scientific">Rufibacter sediminis</name>
    <dbReference type="NCBI Taxonomy" id="2762756"/>
    <lineage>
        <taxon>Bacteria</taxon>
        <taxon>Pseudomonadati</taxon>
        <taxon>Bacteroidota</taxon>
        <taxon>Cytophagia</taxon>
        <taxon>Cytophagales</taxon>
        <taxon>Hymenobacteraceae</taxon>
        <taxon>Rufibacter</taxon>
    </lineage>
</organism>
<dbReference type="SUPFAM" id="SSF88713">
    <property type="entry name" value="Glycoside hydrolase/deacetylase"/>
    <property type="match status" value="1"/>
</dbReference>
<name>A0ABR6VUV7_9BACT</name>
<feature type="domain" description="Secretion system C-terminal sorting" evidence="1">
    <location>
        <begin position="509"/>
        <end position="581"/>
    </location>
</feature>
<evidence type="ECO:0000259" key="1">
    <source>
        <dbReference type="Pfam" id="PF18962"/>
    </source>
</evidence>
<dbReference type="NCBIfam" id="TIGR04183">
    <property type="entry name" value="Por_Secre_tail"/>
    <property type="match status" value="1"/>
</dbReference>
<dbReference type="EMBL" id="JACOAF010000033">
    <property type="protein sequence ID" value="MBC3540964.1"/>
    <property type="molecule type" value="Genomic_DNA"/>
</dbReference>
<sequence>MAVVLAETNPNIVVVEIGLANITGTPAADYANLKYNKAGVFNFEMDDNSGKAVDVFKILNGGTASNGVTYPGKYHTDGCGNKINYRGAVALNLLNNYNQDQIVNTASGKKINQEGLNLLVANKWTLENHGYAHSAGNTLIDGDVIKNIHENTKVFYSKMAAAGLPYRIRVAVTPTNDEGYQPSAKQLGYIGLTTQTRRDDAALFSGYAALSPDWSQMLYTHRSFNDKWDQVTTDSFKEKIDRLILLKATTATPQMFRLGTHGPDLAKWAELMNYLQTASRDRVWVPSLQELIEYFEVKRLLVRTSSYDAVTKKLVLTLDYSKIPEHNRFRDVSLLLKGANITSVSVKSGNLDKVTFNSSTGLINLFKMKTTFANPALEVLPPKITSAIITEANKVRVVFDRPVLLTKEGFTIKSAGVEVPVIEVLGKGTVWDLKVQSPYTKSSVLSLYYRMQRGTARDASNAAFKVGSYIGKKVVNKIGLSTTSTSLSVDFDGVDATAGTTSKLLLRAFPNPTAGEVSIVTAAFSGPGTVSVFNGKGALVMQQKVQIIEGQPLLIDLNNQASGFYTLRLETETEAAVAKVVKQ</sequence>